<reference evidence="2 3" key="1">
    <citation type="submission" date="2018-10" db="EMBL/GenBank/DDBJ databases">
        <title>Sequencing the genomes of 1000 actinobacteria strains.</title>
        <authorList>
            <person name="Klenk H.-P."/>
        </authorList>
    </citation>
    <scope>NUCLEOTIDE SEQUENCE [LARGE SCALE GENOMIC DNA]</scope>
    <source>
        <strain evidence="2 3">DSM 44343</strain>
    </source>
</reference>
<keyword evidence="1" id="KW-0732">Signal</keyword>
<feature type="signal peptide" evidence="1">
    <location>
        <begin position="1"/>
        <end position="31"/>
    </location>
</feature>
<feature type="chain" id="PRO_5019775425" description="Triacylglycerol esterase/lipase EstA (Alpha/beta hydrolase family)" evidence="1">
    <location>
        <begin position="32"/>
        <end position="254"/>
    </location>
</feature>
<evidence type="ECO:0000313" key="3">
    <source>
        <dbReference type="Proteomes" id="UP000274762"/>
    </source>
</evidence>
<accession>A0A495KAA0</accession>
<gene>
    <name evidence="2" type="ORF">DFJ75_4140</name>
</gene>
<dbReference type="AlphaFoldDB" id="A0A495KAA0"/>
<dbReference type="InterPro" id="IPR029058">
    <property type="entry name" value="AB_hydrolase_fold"/>
</dbReference>
<comment type="caution">
    <text evidence="2">The sequence shown here is derived from an EMBL/GenBank/DDBJ whole genome shotgun (WGS) entry which is preliminary data.</text>
</comment>
<protein>
    <recommendedName>
        <fullName evidence="4">Triacylglycerol esterase/lipase EstA (Alpha/beta hydrolase family)</fullName>
    </recommendedName>
</protein>
<dbReference type="OrthoDB" id="8871309at2"/>
<name>A0A495KAA0_WILMA</name>
<dbReference type="RefSeq" id="WP_147431429.1">
    <property type="nucleotide sequence ID" value="NZ_CBCRXS010000003.1"/>
</dbReference>
<dbReference type="EMBL" id="RBKV01000001">
    <property type="protein sequence ID" value="RKR97272.1"/>
    <property type="molecule type" value="Genomic_DNA"/>
</dbReference>
<evidence type="ECO:0008006" key="4">
    <source>
        <dbReference type="Google" id="ProtNLM"/>
    </source>
</evidence>
<dbReference type="Gene3D" id="3.40.50.1820">
    <property type="entry name" value="alpha/beta hydrolase"/>
    <property type="match status" value="1"/>
</dbReference>
<evidence type="ECO:0000256" key="1">
    <source>
        <dbReference type="SAM" id="SignalP"/>
    </source>
</evidence>
<proteinExistence type="predicted"/>
<organism evidence="2 3">
    <name type="scientific">Williamsia marianensis</name>
    <dbReference type="NCBI Taxonomy" id="85044"/>
    <lineage>
        <taxon>Bacteria</taxon>
        <taxon>Bacillati</taxon>
        <taxon>Actinomycetota</taxon>
        <taxon>Actinomycetes</taxon>
        <taxon>Mycobacteriales</taxon>
        <taxon>Nocardiaceae</taxon>
        <taxon>Williamsia</taxon>
    </lineage>
</organism>
<dbReference type="Proteomes" id="UP000274762">
    <property type="component" value="Unassembled WGS sequence"/>
</dbReference>
<dbReference type="SUPFAM" id="SSF53474">
    <property type="entry name" value="alpha/beta-Hydrolases"/>
    <property type="match status" value="1"/>
</dbReference>
<sequence>MTSTKGALTKLMGALAIASVATLIGSATASAGSTPSQPQRIVLLVPGQQPAPGTSSVDLFQDMADELAADGYTVDTVDVKGLDLYADSQAIQESVESAAAGVEVESLSLVAHSYGGLSSRHYLKALGGSERIDDYVAIGTPQYGSPGGCVQLPGFGFDGCPVTPFIAELNNGDDTPGDVEYYSIRSNEELADGRLDGGQCRLAPIPNLEHAVEPADDRVIAAVSSALSGGCPGEFVNEREGEITLASTLFPAPR</sequence>
<evidence type="ECO:0000313" key="2">
    <source>
        <dbReference type="EMBL" id="RKR97272.1"/>
    </source>
</evidence>